<dbReference type="RefSeq" id="XP_001017001.2">
    <property type="nucleotide sequence ID" value="XM_001017001.2"/>
</dbReference>
<accession>Q23JI7</accession>
<evidence type="ECO:0000313" key="2">
    <source>
        <dbReference type="Proteomes" id="UP000009168"/>
    </source>
</evidence>
<dbReference type="Proteomes" id="UP000009168">
    <property type="component" value="Unassembled WGS sequence"/>
</dbReference>
<dbReference type="EMBL" id="GG662685">
    <property type="protein sequence ID" value="EAR96756.2"/>
    <property type="molecule type" value="Genomic_DNA"/>
</dbReference>
<sequence length="137" mass="16071">MLYNLFQKKKKIQQQIKNDYYQKYANILKILYRDQQTQGQNLNRFVFAIPLTIKLLLSCAFIKQNQLRGQMAPLKEDQLNFFVVTISLNNVKGTEMHLLHINALANGISVRRIQQLDLKVMKGQKYKEKQDQVGSLK</sequence>
<reference evidence="2" key="1">
    <citation type="journal article" date="2006" name="PLoS Biol.">
        <title>Macronuclear genome sequence of the ciliate Tetrahymena thermophila, a model eukaryote.</title>
        <authorList>
            <person name="Eisen J.A."/>
            <person name="Coyne R.S."/>
            <person name="Wu M."/>
            <person name="Wu D."/>
            <person name="Thiagarajan M."/>
            <person name="Wortman J.R."/>
            <person name="Badger J.H."/>
            <person name="Ren Q."/>
            <person name="Amedeo P."/>
            <person name="Jones K.M."/>
            <person name="Tallon L.J."/>
            <person name="Delcher A.L."/>
            <person name="Salzberg S.L."/>
            <person name="Silva J.C."/>
            <person name="Haas B.J."/>
            <person name="Majoros W.H."/>
            <person name="Farzad M."/>
            <person name="Carlton J.M."/>
            <person name="Smith R.K. Jr."/>
            <person name="Garg J."/>
            <person name="Pearlman R.E."/>
            <person name="Karrer K.M."/>
            <person name="Sun L."/>
            <person name="Manning G."/>
            <person name="Elde N.C."/>
            <person name="Turkewitz A.P."/>
            <person name="Asai D.J."/>
            <person name="Wilkes D.E."/>
            <person name="Wang Y."/>
            <person name="Cai H."/>
            <person name="Collins K."/>
            <person name="Stewart B.A."/>
            <person name="Lee S.R."/>
            <person name="Wilamowska K."/>
            <person name="Weinberg Z."/>
            <person name="Ruzzo W.L."/>
            <person name="Wloga D."/>
            <person name="Gaertig J."/>
            <person name="Frankel J."/>
            <person name="Tsao C.-C."/>
            <person name="Gorovsky M.A."/>
            <person name="Keeling P.J."/>
            <person name="Waller R.F."/>
            <person name="Patron N.J."/>
            <person name="Cherry J.M."/>
            <person name="Stover N.A."/>
            <person name="Krieger C.J."/>
            <person name="del Toro C."/>
            <person name="Ryder H.F."/>
            <person name="Williamson S.C."/>
            <person name="Barbeau R.A."/>
            <person name="Hamilton E.P."/>
            <person name="Orias E."/>
        </authorList>
    </citation>
    <scope>NUCLEOTIDE SEQUENCE [LARGE SCALE GENOMIC DNA]</scope>
    <source>
        <strain evidence="2">SB210</strain>
    </source>
</reference>
<gene>
    <name evidence="1" type="ORF">TTHERM_00759180</name>
</gene>
<evidence type="ECO:0000313" key="1">
    <source>
        <dbReference type="EMBL" id="EAR96756.2"/>
    </source>
</evidence>
<dbReference type="AlphaFoldDB" id="Q23JI7"/>
<dbReference type="KEGG" id="tet:TTHERM_00759180"/>
<protein>
    <submittedName>
        <fullName evidence="1">Uncharacterized protein</fullName>
    </submittedName>
</protein>
<organism evidence="1 2">
    <name type="scientific">Tetrahymena thermophila (strain SB210)</name>
    <dbReference type="NCBI Taxonomy" id="312017"/>
    <lineage>
        <taxon>Eukaryota</taxon>
        <taxon>Sar</taxon>
        <taxon>Alveolata</taxon>
        <taxon>Ciliophora</taxon>
        <taxon>Intramacronucleata</taxon>
        <taxon>Oligohymenophorea</taxon>
        <taxon>Hymenostomatida</taxon>
        <taxon>Tetrahymenina</taxon>
        <taxon>Tetrahymenidae</taxon>
        <taxon>Tetrahymena</taxon>
    </lineage>
</organism>
<proteinExistence type="predicted"/>
<dbReference type="InParanoid" id="Q23JI7"/>
<dbReference type="HOGENOM" id="CLU_2818127_0_0_1"/>
<name>Q23JI7_TETTS</name>
<keyword evidence="2" id="KW-1185">Reference proteome</keyword>
<dbReference type="GeneID" id="7843136"/>